<evidence type="ECO:0000313" key="4">
    <source>
        <dbReference type="EMBL" id="HGB35401.1"/>
    </source>
</evidence>
<dbReference type="EMBL" id="DTGD01000025">
    <property type="protein sequence ID" value="HGB35401.1"/>
    <property type="molecule type" value="Genomic_DNA"/>
</dbReference>
<reference evidence="4" key="1">
    <citation type="journal article" date="2020" name="mSystems">
        <title>Genome- and Community-Level Interaction Insights into Carbon Utilization and Element Cycling Functions of Hydrothermarchaeota in Hydrothermal Sediment.</title>
        <authorList>
            <person name="Zhou Z."/>
            <person name="Liu Y."/>
            <person name="Xu W."/>
            <person name="Pan J."/>
            <person name="Luo Z.H."/>
            <person name="Li M."/>
        </authorList>
    </citation>
    <scope>NUCLEOTIDE SEQUENCE [LARGE SCALE GENOMIC DNA]</scope>
    <source>
        <strain evidence="4">SpSt-754</strain>
    </source>
</reference>
<accession>A0A7V3KMC2</accession>
<dbReference type="InterPro" id="IPR029903">
    <property type="entry name" value="RmlD-like-bd"/>
</dbReference>
<comment type="similarity">
    <text evidence="1 2">Belongs to the dTDP-4-dehydrorhamnose reductase family.</text>
</comment>
<dbReference type="PANTHER" id="PTHR10491:SF4">
    <property type="entry name" value="METHIONINE ADENOSYLTRANSFERASE 2 SUBUNIT BETA"/>
    <property type="match status" value="1"/>
</dbReference>
<keyword evidence="2" id="KW-0560">Oxidoreductase</keyword>
<sequence>MAETVLITGSSGRLGKYLRKEFPDALAPSHTEMDITNSERVFDFIGTHKPDCVIHCAAWVDVRGCENNKERAWKINVEGTENLVEAIETTNRTCYFVYLSTACVFHGDKGDYTENDVPYPKNFYGLTKLIGEFVVKRLPCHLIIRTDFVDRSKWKYEGAFIDRYSTCVFADTVAKAIKKIVEQRITGLIHLTGKRKISHYELAKLTTPDVKPIKLNEIDVPLPRDQSLKSLKGWDILELE</sequence>
<dbReference type="InterPro" id="IPR036291">
    <property type="entry name" value="NAD(P)-bd_dom_sf"/>
</dbReference>
<proteinExistence type="inferred from homology"/>
<evidence type="ECO:0000256" key="2">
    <source>
        <dbReference type="RuleBase" id="RU364082"/>
    </source>
</evidence>
<comment type="pathway">
    <text evidence="2">Carbohydrate biosynthesis; dTDP-L-rhamnose biosynthesis.</text>
</comment>
<dbReference type="PANTHER" id="PTHR10491">
    <property type="entry name" value="DTDP-4-DEHYDRORHAMNOSE REDUCTASE"/>
    <property type="match status" value="1"/>
</dbReference>
<dbReference type="InterPro" id="IPR005913">
    <property type="entry name" value="dTDP_dehydrorham_reduct"/>
</dbReference>
<protein>
    <recommendedName>
        <fullName evidence="2">dTDP-4-dehydrorhamnose reductase</fullName>
        <ecNumber evidence="2">1.1.1.133</ecNumber>
    </recommendedName>
</protein>
<dbReference type="Pfam" id="PF04321">
    <property type="entry name" value="RmlD_sub_bind"/>
    <property type="match status" value="1"/>
</dbReference>
<dbReference type="CDD" id="cd05254">
    <property type="entry name" value="dTDP_HR_like_SDR_e"/>
    <property type="match status" value="1"/>
</dbReference>
<name>A0A7V3KMC2_UNCW3</name>
<gene>
    <name evidence="4" type="ORF">ENV38_00630</name>
</gene>
<organism evidence="4">
    <name type="scientific">candidate division WOR-3 bacterium</name>
    <dbReference type="NCBI Taxonomy" id="2052148"/>
    <lineage>
        <taxon>Bacteria</taxon>
        <taxon>Bacteria division WOR-3</taxon>
    </lineage>
</organism>
<dbReference type="AlphaFoldDB" id="A0A7V3KMC2"/>
<evidence type="ECO:0000259" key="3">
    <source>
        <dbReference type="Pfam" id="PF04321"/>
    </source>
</evidence>
<comment type="function">
    <text evidence="2">Catalyzes the reduction of dTDP-6-deoxy-L-lyxo-4-hexulose to yield dTDP-L-rhamnose.</text>
</comment>
<comment type="caution">
    <text evidence="4">The sequence shown here is derived from an EMBL/GenBank/DDBJ whole genome shotgun (WGS) entry which is preliminary data.</text>
</comment>
<dbReference type="GO" id="GO:0008831">
    <property type="term" value="F:dTDP-4-dehydrorhamnose reductase activity"/>
    <property type="evidence" value="ECO:0007669"/>
    <property type="project" value="UniProtKB-EC"/>
</dbReference>
<keyword evidence="2" id="KW-0521">NADP</keyword>
<feature type="domain" description="RmlD-like substrate binding" evidence="3">
    <location>
        <begin position="4"/>
        <end position="149"/>
    </location>
</feature>
<dbReference type="UniPathway" id="UPA00124"/>
<dbReference type="EC" id="1.1.1.133" evidence="2"/>
<dbReference type="GO" id="GO:0019305">
    <property type="term" value="P:dTDP-rhamnose biosynthetic process"/>
    <property type="evidence" value="ECO:0007669"/>
    <property type="project" value="UniProtKB-UniPathway"/>
</dbReference>
<evidence type="ECO:0000256" key="1">
    <source>
        <dbReference type="ARBA" id="ARBA00010944"/>
    </source>
</evidence>
<dbReference type="SUPFAM" id="SSF51735">
    <property type="entry name" value="NAD(P)-binding Rossmann-fold domains"/>
    <property type="match status" value="1"/>
</dbReference>
<dbReference type="Gene3D" id="3.40.50.720">
    <property type="entry name" value="NAD(P)-binding Rossmann-like Domain"/>
    <property type="match status" value="1"/>
</dbReference>